<proteinExistence type="predicted"/>
<dbReference type="PANTHER" id="PTHR24173:SF74">
    <property type="entry name" value="ANKYRIN REPEAT DOMAIN-CONTAINING PROTEIN 16"/>
    <property type="match status" value="1"/>
</dbReference>
<protein>
    <submittedName>
        <fullName evidence="5">Ankyrin repeat-containing domain protein</fullName>
    </submittedName>
</protein>
<evidence type="ECO:0000256" key="3">
    <source>
        <dbReference type="PROSITE-ProRule" id="PRU00023"/>
    </source>
</evidence>
<organism evidence="5 6">
    <name type="scientific">Aspergillus bertholletiae</name>
    <dbReference type="NCBI Taxonomy" id="1226010"/>
    <lineage>
        <taxon>Eukaryota</taxon>
        <taxon>Fungi</taxon>
        <taxon>Dikarya</taxon>
        <taxon>Ascomycota</taxon>
        <taxon>Pezizomycotina</taxon>
        <taxon>Eurotiomycetes</taxon>
        <taxon>Eurotiomycetidae</taxon>
        <taxon>Eurotiales</taxon>
        <taxon>Aspergillaceae</taxon>
        <taxon>Aspergillus</taxon>
        <taxon>Aspergillus subgen. Circumdati</taxon>
    </lineage>
</organism>
<feature type="repeat" description="ANK" evidence="3">
    <location>
        <begin position="187"/>
        <end position="219"/>
    </location>
</feature>
<sequence length="254" mass="27096">MALTCHCTPLGKNIKDRLRELDLLRAQQGHAVVGDGEEPRSQLGIEGNRIDQTELGLEEPPPLIAHQRPESAGHQRGRAKSETEFSNQSRLDKSPDFDLGWSDASTLTPSLSHGLTLDDSLHGPSQVDPIQTGSTMSPIAWGESNNGINKGNFSGRTPLHQAAVSGHAGIMRLLLARGANITAVDENGQTVLHLAAKYGHESTVRFILEQGVAVDSRDHSGNTALHLAAENGWEAIVETLLCAGACVDSAAHSF</sequence>
<evidence type="ECO:0000313" key="6">
    <source>
        <dbReference type="Proteomes" id="UP000326198"/>
    </source>
</evidence>
<dbReference type="PANTHER" id="PTHR24173">
    <property type="entry name" value="ANKYRIN REPEAT CONTAINING"/>
    <property type="match status" value="1"/>
</dbReference>
<dbReference type="SMART" id="SM00248">
    <property type="entry name" value="ANK"/>
    <property type="match status" value="3"/>
</dbReference>
<gene>
    <name evidence="5" type="ORF">BDV26DRAFT_58297</name>
</gene>
<dbReference type="InterPro" id="IPR036770">
    <property type="entry name" value="Ankyrin_rpt-contain_sf"/>
</dbReference>
<dbReference type="Gene3D" id="1.25.40.20">
    <property type="entry name" value="Ankyrin repeat-containing domain"/>
    <property type="match status" value="2"/>
</dbReference>
<dbReference type="SUPFAM" id="SSF48403">
    <property type="entry name" value="Ankyrin repeat"/>
    <property type="match status" value="1"/>
</dbReference>
<dbReference type="OrthoDB" id="366390at2759"/>
<evidence type="ECO:0000256" key="2">
    <source>
        <dbReference type="ARBA" id="ARBA00023043"/>
    </source>
</evidence>
<keyword evidence="2 3" id="KW-0040">ANK repeat</keyword>
<evidence type="ECO:0000256" key="4">
    <source>
        <dbReference type="SAM" id="MobiDB-lite"/>
    </source>
</evidence>
<feature type="compositionally biased region" description="Basic and acidic residues" evidence="4">
    <location>
        <begin position="67"/>
        <end position="83"/>
    </location>
</feature>
<dbReference type="Proteomes" id="UP000326198">
    <property type="component" value="Unassembled WGS sequence"/>
</dbReference>
<dbReference type="PRINTS" id="PR01415">
    <property type="entry name" value="ANKYRIN"/>
</dbReference>
<dbReference type="InterPro" id="IPR002110">
    <property type="entry name" value="Ankyrin_rpt"/>
</dbReference>
<dbReference type="PROSITE" id="PS50297">
    <property type="entry name" value="ANK_REP_REGION"/>
    <property type="match status" value="3"/>
</dbReference>
<evidence type="ECO:0000256" key="1">
    <source>
        <dbReference type="ARBA" id="ARBA00022737"/>
    </source>
</evidence>
<accession>A0A5N7AXK2</accession>
<keyword evidence="6" id="KW-1185">Reference proteome</keyword>
<feature type="repeat" description="ANK" evidence="3">
    <location>
        <begin position="154"/>
        <end position="186"/>
    </location>
</feature>
<reference evidence="5 6" key="1">
    <citation type="submission" date="2019-04" db="EMBL/GenBank/DDBJ databases">
        <title>Friends and foes A comparative genomics studyof 23 Aspergillus species from section Flavi.</title>
        <authorList>
            <consortium name="DOE Joint Genome Institute"/>
            <person name="Kjaerbolling I."/>
            <person name="Vesth T."/>
            <person name="Frisvad J.C."/>
            <person name="Nybo J.L."/>
            <person name="Theobald S."/>
            <person name="Kildgaard S."/>
            <person name="Isbrandt T."/>
            <person name="Kuo A."/>
            <person name="Sato A."/>
            <person name="Lyhne E.K."/>
            <person name="Kogle M.E."/>
            <person name="Wiebenga A."/>
            <person name="Kun R.S."/>
            <person name="Lubbers R.J."/>
            <person name="Makela M.R."/>
            <person name="Barry K."/>
            <person name="Chovatia M."/>
            <person name="Clum A."/>
            <person name="Daum C."/>
            <person name="Haridas S."/>
            <person name="He G."/>
            <person name="LaButti K."/>
            <person name="Lipzen A."/>
            <person name="Mondo S."/>
            <person name="Riley R."/>
            <person name="Salamov A."/>
            <person name="Simmons B.A."/>
            <person name="Magnuson J.K."/>
            <person name="Henrissat B."/>
            <person name="Mortensen U.H."/>
            <person name="Larsen T.O."/>
            <person name="Devries R.P."/>
            <person name="Grigoriev I.V."/>
            <person name="Machida M."/>
            <person name="Baker S.E."/>
            <person name="Andersen M.R."/>
        </authorList>
    </citation>
    <scope>NUCLEOTIDE SEQUENCE [LARGE SCALE GENOMIC DNA]</scope>
    <source>
        <strain evidence="5 6">IBT 29228</strain>
    </source>
</reference>
<dbReference type="AlphaFoldDB" id="A0A5N7AXK2"/>
<dbReference type="EMBL" id="ML736304">
    <property type="protein sequence ID" value="KAE8373759.1"/>
    <property type="molecule type" value="Genomic_DNA"/>
</dbReference>
<dbReference type="PROSITE" id="PS50088">
    <property type="entry name" value="ANK_REPEAT"/>
    <property type="match status" value="3"/>
</dbReference>
<feature type="repeat" description="ANK" evidence="3">
    <location>
        <begin position="220"/>
        <end position="252"/>
    </location>
</feature>
<dbReference type="Pfam" id="PF12796">
    <property type="entry name" value="Ank_2"/>
    <property type="match status" value="1"/>
</dbReference>
<evidence type="ECO:0000313" key="5">
    <source>
        <dbReference type="EMBL" id="KAE8373759.1"/>
    </source>
</evidence>
<name>A0A5N7AXK2_9EURO</name>
<feature type="region of interest" description="Disordered" evidence="4">
    <location>
        <begin position="60"/>
        <end position="97"/>
    </location>
</feature>
<keyword evidence="1" id="KW-0677">Repeat</keyword>